<dbReference type="AlphaFoldDB" id="A0A2G8LGX7"/>
<dbReference type="OrthoDB" id="19988at2759"/>
<proteinExistence type="predicted"/>
<reference evidence="1 2" key="1">
    <citation type="journal article" date="2017" name="PLoS Biol.">
        <title>The sea cucumber genome provides insights into morphological evolution and visceral regeneration.</title>
        <authorList>
            <person name="Zhang X."/>
            <person name="Sun L."/>
            <person name="Yuan J."/>
            <person name="Sun Y."/>
            <person name="Gao Y."/>
            <person name="Zhang L."/>
            <person name="Li S."/>
            <person name="Dai H."/>
            <person name="Hamel J.F."/>
            <person name="Liu C."/>
            <person name="Yu Y."/>
            <person name="Liu S."/>
            <person name="Lin W."/>
            <person name="Guo K."/>
            <person name="Jin S."/>
            <person name="Xu P."/>
            <person name="Storey K.B."/>
            <person name="Huan P."/>
            <person name="Zhang T."/>
            <person name="Zhou Y."/>
            <person name="Zhang J."/>
            <person name="Lin C."/>
            <person name="Li X."/>
            <person name="Xing L."/>
            <person name="Huo D."/>
            <person name="Sun M."/>
            <person name="Wang L."/>
            <person name="Mercier A."/>
            <person name="Li F."/>
            <person name="Yang H."/>
            <person name="Xiang J."/>
        </authorList>
    </citation>
    <scope>NUCLEOTIDE SEQUENCE [LARGE SCALE GENOMIC DNA]</scope>
    <source>
        <strain evidence="1">Shaxun</strain>
        <tissue evidence="1">Muscle</tissue>
    </source>
</reference>
<evidence type="ECO:0000313" key="1">
    <source>
        <dbReference type="EMBL" id="PIK59420.1"/>
    </source>
</evidence>
<dbReference type="STRING" id="307972.A0A2G8LGX7"/>
<gene>
    <name evidence="1" type="ORF">BSL78_03633</name>
</gene>
<accession>A0A2G8LGX7</accession>
<dbReference type="Proteomes" id="UP000230750">
    <property type="component" value="Unassembled WGS sequence"/>
</dbReference>
<dbReference type="EMBL" id="MRZV01000083">
    <property type="protein sequence ID" value="PIK59420.1"/>
    <property type="molecule type" value="Genomic_DNA"/>
</dbReference>
<sequence>MAEEEEESILYDLLVPAEWTVEPEPLTNVILDNQQTSFGSNYCLLPSERDGQCFVAQGYPDVSFHQYFIPDFKFIKLTLEDKCMRRTATRCSLPASLIRLINSQMSWQLSANEDGQLLAVLQDNYIEIRTFRDEF</sequence>
<organism evidence="1 2">
    <name type="scientific">Stichopus japonicus</name>
    <name type="common">Sea cucumber</name>
    <dbReference type="NCBI Taxonomy" id="307972"/>
    <lineage>
        <taxon>Eukaryota</taxon>
        <taxon>Metazoa</taxon>
        <taxon>Echinodermata</taxon>
        <taxon>Eleutherozoa</taxon>
        <taxon>Echinozoa</taxon>
        <taxon>Holothuroidea</taxon>
        <taxon>Aspidochirotacea</taxon>
        <taxon>Aspidochirotida</taxon>
        <taxon>Stichopodidae</taxon>
        <taxon>Apostichopus</taxon>
    </lineage>
</organism>
<name>A0A2G8LGX7_STIJA</name>
<keyword evidence="2" id="KW-1185">Reference proteome</keyword>
<comment type="caution">
    <text evidence="1">The sequence shown here is derived from an EMBL/GenBank/DDBJ whole genome shotgun (WGS) entry which is preliminary data.</text>
</comment>
<evidence type="ECO:0000313" key="2">
    <source>
        <dbReference type="Proteomes" id="UP000230750"/>
    </source>
</evidence>
<protein>
    <submittedName>
        <fullName evidence="1">Putative neuroblastoma-amplified sequence</fullName>
    </submittedName>
</protein>